<dbReference type="InterPro" id="IPR029044">
    <property type="entry name" value="Nucleotide-diphossugar_trans"/>
</dbReference>
<dbReference type="CDD" id="cd00761">
    <property type="entry name" value="Glyco_tranf_GTA_type"/>
    <property type="match status" value="1"/>
</dbReference>
<accession>A0A2S7KQD7</accession>
<name>A0A2S7KQD7_9FLAO</name>
<evidence type="ECO:0000313" key="3">
    <source>
        <dbReference type="Proteomes" id="UP000239800"/>
    </source>
</evidence>
<dbReference type="OrthoDB" id="6307329at2"/>
<gene>
    <name evidence="2" type="ORF">BST85_08000</name>
</gene>
<comment type="caution">
    <text evidence="2">The sequence shown here is derived from an EMBL/GenBank/DDBJ whole genome shotgun (WGS) entry which is preliminary data.</text>
</comment>
<dbReference type="SUPFAM" id="SSF53448">
    <property type="entry name" value="Nucleotide-diphospho-sugar transferases"/>
    <property type="match status" value="1"/>
</dbReference>
<evidence type="ECO:0000259" key="1">
    <source>
        <dbReference type="Pfam" id="PF00535"/>
    </source>
</evidence>
<dbReference type="AlphaFoldDB" id="A0A2S7KQD7"/>
<evidence type="ECO:0000313" key="2">
    <source>
        <dbReference type="EMBL" id="PQB04842.1"/>
    </source>
</evidence>
<protein>
    <recommendedName>
        <fullName evidence="1">Glycosyltransferase 2-like domain-containing protein</fullName>
    </recommendedName>
</protein>
<organism evidence="2 3">
    <name type="scientific">Aureitalea marina</name>
    <dbReference type="NCBI Taxonomy" id="930804"/>
    <lineage>
        <taxon>Bacteria</taxon>
        <taxon>Pseudomonadati</taxon>
        <taxon>Bacteroidota</taxon>
        <taxon>Flavobacteriia</taxon>
        <taxon>Flavobacteriales</taxon>
        <taxon>Flavobacteriaceae</taxon>
        <taxon>Aureitalea</taxon>
    </lineage>
</organism>
<dbReference type="Proteomes" id="UP000239800">
    <property type="component" value="Unassembled WGS sequence"/>
</dbReference>
<dbReference type="EMBL" id="MQUB01000001">
    <property type="protein sequence ID" value="PQB04842.1"/>
    <property type="molecule type" value="Genomic_DNA"/>
</dbReference>
<sequence>MESGISVIITVYNKAEYLTDTIRSVLNQSFTDFELILWNDGSTDNSQKVIDTFRDVRIKKFEDKNRGVSEARNRAVKQAAHHFLAFLDADDQWLPDHLEELNRMRSTYDNASFFATNSKLIIGDKTLERNYSLHAVNTIQEVDFFEASMRDSIVNSSTIGVYREAFDAVGGFDPSLKSGEDTDLFIRLGFNYSVVFSPRVTSRIYRTPDSLSQTATDLAKKPDFSAYAEEEKQRPAVKAYLDLNRYALCLQARLNQDEVQFDRFYQQLDVQNLNKKQRFLLGQSKDALIKLKKLQDFGRRLGFRWGAF</sequence>
<dbReference type="PANTHER" id="PTHR43685">
    <property type="entry name" value="GLYCOSYLTRANSFERASE"/>
    <property type="match status" value="1"/>
</dbReference>
<dbReference type="Pfam" id="PF00535">
    <property type="entry name" value="Glycos_transf_2"/>
    <property type="match status" value="1"/>
</dbReference>
<dbReference type="RefSeq" id="WP_104812772.1">
    <property type="nucleotide sequence ID" value="NZ_MQUB01000001.1"/>
</dbReference>
<feature type="domain" description="Glycosyltransferase 2-like" evidence="1">
    <location>
        <begin position="6"/>
        <end position="101"/>
    </location>
</feature>
<keyword evidence="3" id="KW-1185">Reference proteome</keyword>
<dbReference type="InterPro" id="IPR050834">
    <property type="entry name" value="Glycosyltransf_2"/>
</dbReference>
<proteinExistence type="predicted"/>
<dbReference type="Gene3D" id="3.90.550.10">
    <property type="entry name" value="Spore Coat Polysaccharide Biosynthesis Protein SpsA, Chain A"/>
    <property type="match status" value="1"/>
</dbReference>
<dbReference type="InterPro" id="IPR001173">
    <property type="entry name" value="Glyco_trans_2-like"/>
</dbReference>
<dbReference type="PANTHER" id="PTHR43685:SF2">
    <property type="entry name" value="GLYCOSYLTRANSFERASE 2-LIKE DOMAIN-CONTAINING PROTEIN"/>
    <property type="match status" value="1"/>
</dbReference>
<reference evidence="2 3" key="1">
    <citation type="submission" date="2016-11" db="EMBL/GenBank/DDBJ databases">
        <title>Trade-off between light-utilization and light-protection in marine flavobacteria.</title>
        <authorList>
            <person name="Kumagai Y."/>
        </authorList>
    </citation>
    <scope>NUCLEOTIDE SEQUENCE [LARGE SCALE GENOMIC DNA]</scope>
    <source>
        <strain evidence="2 3">NBRC 107741</strain>
    </source>
</reference>